<keyword evidence="4" id="KW-0808">Transferase</keyword>
<dbReference type="EMBL" id="LRDH01000140">
    <property type="protein sequence ID" value="PPV12476.1"/>
    <property type="molecule type" value="Genomic_DNA"/>
</dbReference>
<dbReference type="PANTHER" id="PTHR43415:SF3">
    <property type="entry name" value="GNAT-FAMILY ACETYLTRANSFERASE"/>
    <property type="match status" value="1"/>
</dbReference>
<reference evidence="2 6" key="2">
    <citation type="submission" date="2019-07" db="EMBL/GenBank/DDBJ databases">
        <title>Whole genome shotgun sequence of Clostridium butyricum NBRC 3858.</title>
        <authorList>
            <person name="Hosoyama A."/>
            <person name="Uohara A."/>
            <person name="Ohji S."/>
            <person name="Ichikawa N."/>
        </authorList>
    </citation>
    <scope>NUCLEOTIDE SEQUENCE [LARGE SCALE GENOMIC DNA]</scope>
    <source>
        <strain evidence="2 6">NBRC 3858</strain>
    </source>
</reference>
<dbReference type="Proteomes" id="UP000474042">
    <property type="component" value="Unassembled WGS sequence"/>
</dbReference>
<dbReference type="GO" id="GO:0016747">
    <property type="term" value="F:acyltransferase activity, transferring groups other than amino-acyl groups"/>
    <property type="evidence" value="ECO:0007669"/>
    <property type="project" value="InterPro"/>
</dbReference>
<feature type="domain" description="N-acetyltransferase" evidence="1">
    <location>
        <begin position="7"/>
        <end position="159"/>
    </location>
</feature>
<dbReference type="Proteomes" id="UP000238081">
    <property type="component" value="Unassembled WGS sequence"/>
</dbReference>
<dbReference type="RefSeq" id="WP_003407936.1">
    <property type="nucleotide sequence ID" value="NZ_BKBC01000006.1"/>
</dbReference>
<protein>
    <submittedName>
        <fullName evidence="2 4">Acetyltransferase</fullName>
    </submittedName>
    <submittedName>
        <fullName evidence="3">GNAT family N-acetyltransferase</fullName>
    </submittedName>
</protein>
<evidence type="ECO:0000313" key="5">
    <source>
        <dbReference type="Proteomes" id="UP000238081"/>
    </source>
</evidence>
<comment type="caution">
    <text evidence="4">The sequence shown here is derived from an EMBL/GenBank/DDBJ whole genome shotgun (WGS) entry which is preliminary data.</text>
</comment>
<organism evidence="4 5">
    <name type="scientific">Clostridium butyricum</name>
    <dbReference type="NCBI Taxonomy" id="1492"/>
    <lineage>
        <taxon>Bacteria</taxon>
        <taxon>Bacillati</taxon>
        <taxon>Bacillota</taxon>
        <taxon>Clostridia</taxon>
        <taxon>Eubacteriales</taxon>
        <taxon>Clostridiaceae</taxon>
        <taxon>Clostridium</taxon>
    </lineage>
</organism>
<dbReference type="InterPro" id="IPR000182">
    <property type="entry name" value="GNAT_dom"/>
</dbReference>
<evidence type="ECO:0000313" key="6">
    <source>
        <dbReference type="Proteomes" id="UP000321089"/>
    </source>
</evidence>
<dbReference type="Gene3D" id="3.40.630.30">
    <property type="match status" value="1"/>
</dbReference>
<dbReference type="EMBL" id="WOFV02000005">
    <property type="protein sequence ID" value="NAS16926.1"/>
    <property type="molecule type" value="Genomic_DNA"/>
</dbReference>
<dbReference type="InterPro" id="IPR016181">
    <property type="entry name" value="Acyl_CoA_acyltransferase"/>
</dbReference>
<dbReference type="SUPFAM" id="SSF55729">
    <property type="entry name" value="Acyl-CoA N-acyltransferases (Nat)"/>
    <property type="match status" value="1"/>
</dbReference>
<name>A0A2S7F6E6_CLOBU</name>
<evidence type="ECO:0000259" key="1">
    <source>
        <dbReference type="PROSITE" id="PS51186"/>
    </source>
</evidence>
<reference evidence="3 7" key="3">
    <citation type="submission" date="2020-01" db="EMBL/GenBank/DDBJ databases">
        <title>Genome sequence of a 1,3-propanediol producer, Clostridium butyricum S3.</title>
        <authorList>
            <person name="Zhou J."/>
        </authorList>
    </citation>
    <scope>NUCLEOTIDE SEQUENCE [LARGE SCALE GENOMIC DNA]</scope>
    <source>
        <strain evidence="3 7">S3</strain>
    </source>
</reference>
<dbReference type="Pfam" id="PF13302">
    <property type="entry name" value="Acetyltransf_3"/>
    <property type="match status" value="1"/>
</dbReference>
<dbReference type="PANTHER" id="PTHR43415">
    <property type="entry name" value="SPERMIDINE N(1)-ACETYLTRANSFERASE"/>
    <property type="match status" value="1"/>
</dbReference>
<evidence type="ECO:0000313" key="4">
    <source>
        <dbReference type="EMBL" id="PPV12476.1"/>
    </source>
</evidence>
<evidence type="ECO:0000313" key="3">
    <source>
        <dbReference type="EMBL" id="NAS16926.1"/>
    </source>
</evidence>
<dbReference type="EMBL" id="BKBC01000006">
    <property type="protein sequence ID" value="GEQ20126.1"/>
    <property type="molecule type" value="Genomic_DNA"/>
</dbReference>
<accession>A0A2S7F6E6</accession>
<sequence>MLKGEKIYLKLLERKDVRILKNICDDEKVRRYNTISNESNNSENTNFRKALTIINEKEVLVGFITYKESNYCKDVYSIGITIGSRYWNRGYGQDSIKLLLSYLFNDLNAARVELEVISTNIRAITCYKKCGFLEEGIKKSKCYIDGEYVDTIIMGIIKNEFIENIAQ</sequence>
<evidence type="ECO:0000313" key="2">
    <source>
        <dbReference type="EMBL" id="GEQ20126.1"/>
    </source>
</evidence>
<evidence type="ECO:0000313" key="7">
    <source>
        <dbReference type="Proteomes" id="UP000474042"/>
    </source>
</evidence>
<dbReference type="AlphaFoldDB" id="A0A2S7F6E6"/>
<dbReference type="PROSITE" id="PS51186">
    <property type="entry name" value="GNAT"/>
    <property type="match status" value="1"/>
</dbReference>
<proteinExistence type="predicted"/>
<reference evidence="4 5" key="1">
    <citation type="submission" date="2016-01" db="EMBL/GenBank/DDBJ databases">
        <title>Characterization of the Clostridium difficile lineages that are prevalent in Hong Kong and China.</title>
        <authorList>
            <person name="Kwok J.S.-L."/>
            <person name="Lam W.-Y."/>
            <person name="Ip M."/>
            <person name="Chan T.-F."/>
            <person name="Hawkey P.M."/>
            <person name="Tsui S.K.-W."/>
        </authorList>
    </citation>
    <scope>NUCLEOTIDE SEQUENCE [LARGE SCALE GENOMIC DNA]</scope>
    <source>
        <strain evidence="4 5">300064</strain>
    </source>
</reference>
<gene>
    <name evidence="4" type="ORF">AWN73_04700</name>
    <name evidence="2" type="ORF">CBU02nite_06320</name>
    <name evidence="3" type="ORF">GND98_003260</name>
</gene>
<dbReference type="Proteomes" id="UP000321089">
    <property type="component" value="Unassembled WGS sequence"/>
</dbReference>